<accession>A0A6L2JPJ2</accession>
<sequence length="957" mass="109579">MLRACPHHGFSELTQIDTFYNGLNEQDQDSLNAAAGGNLLSKTTREALKIIKNKSKVCYSRSKSNVSRVNTNSRDSVGKTDDRIDKLADQISNLVEIVNKQVITLATAKAVEKTCVICGDAHAYYDCIATDSNQPKPNVPRTQPQPTIPYPSRLNDQKLCEKATNQIEKFFRIFHDLHFDISFADALLLLPKFASTIKSLLTNKDKLFELAKVLLNENCSAMLLKKLLEKLRDPDKFLIPYFEADPRVPLILGRTFLRTNRTLIYVYRDEITLRVNDESVTFNLNQTMRYSSTYDDNSVNRVDVIDIACEEFVQDVLDFQYNSKSSNPTLVSNPSISESESCKELIVKSFSPTLTPFGEKETKAKSSIEEPPELELKELPSHLKYAFLEDTNKLPVIIAKDLKDVEKEALIKVLKSHKRAIAWKIFDIKGIDPRFYTHKILMEEDYKPAVQSQRRVSPIHCVPKKGGMIVVANESNELIPTRLVTGWRVCIDYRKLNDATRKDHFRLPYMDQMLERLAENEFYCFLDGFSGEGIVLGHKISKSGIEVDRAKVDVIAKPPHPTTVKEKETPFVFSKECVDAFDTLKKKLTEAPILVVPDWNLPFELMCDASDFAIGAVLGQRKTKHFYPIHYASKMMIEAQIHYTTTEKEMLAVLLIYSKLVMRDLLGAIMVPISQRRKQGKISQRDEMPQNAIQVCEIFDVWGIDFMGPFPSSKGNKYILVAVDYLSNWVEVKALPTNDARVVVKFLKSLFSRFGIPRAIISDRGTYLCNDQFTRIMIKYEVTHRLATTYHPQTSGQVEVSNRRLKRILERTVGENRASWSDKLDDALWAFRTAFKTPIGCTPYKLVYGKSCHLLIDVEHRAYWALKHVNFDLKTTGDHRKLQLNKLRDQSYENSVIYKERTKKLHDSKIKNRIFNVELSQPNGPNFKVNGHRVKHYFGGDIPSKVVLDLHTFLMDK</sequence>
<evidence type="ECO:0000313" key="3">
    <source>
        <dbReference type="EMBL" id="GEU38542.1"/>
    </source>
</evidence>
<evidence type="ECO:0000259" key="2">
    <source>
        <dbReference type="PROSITE" id="PS50994"/>
    </source>
</evidence>
<dbReference type="Gene3D" id="3.10.20.370">
    <property type="match status" value="1"/>
</dbReference>
<reference evidence="3" key="1">
    <citation type="journal article" date="2019" name="Sci. Rep.">
        <title>Draft genome of Tanacetum cinerariifolium, the natural source of mosquito coil.</title>
        <authorList>
            <person name="Yamashiro T."/>
            <person name="Shiraishi A."/>
            <person name="Satake H."/>
            <person name="Nakayama K."/>
        </authorList>
    </citation>
    <scope>NUCLEOTIDE SEQUENCE</scope>
</reference>
<dbReference type="SUPFAM" id="SSF56672">
    <property type="entry name" value="DNA/RNA polymerases"/>
    <property type="match status" value="1"/>
</dbReference>
<keyword evidence="1" id="KW-0511">Multifunctional enzyme</keyword>
<dbReference type="SUPFAM" id="SSF53098">
    <property type="entry name" value="Ribonuclease H-like"/>
    <property type="match status" value="1"/>
</dbReference>
<name>A0A6L2JPJ2_TANCI</name>
<evidence type="ECO:0000256" key="1">
    <source>
        <dbReference type="ARBA" id="ARBA00023268"/>
    </source>
</evidence>
<dbReference type="AlphaFoldDB" id="A0A6L2JPJ2"/>
<dbReference type="InterPro" id="IPR050951">
    <property type="entry name" value="Retrovirus_Pol_polyprotein"/>
</dbReference>
<comment type="caution">
    <text evidence="3">The sequence shown here is derived from an EMBL/GenBank/DDBJ whole genome shotgun (WGS) entry which is preliminary data.</text>
</comment>
<dbReference type="GO" id="GO:0015074">
    <property type="term" value="P:DNA integration"/>
    <property type="evidence" value="ECO:0007669"/>
    <property type="project" value="InterPro"/>
</dbReference>
<dbReference type="PANTHER" id="PTHR37984">
    <property type="entry name" value="PROTEIN CBG26694"/>
    <property type="match status" value="1"/>
</dbReference>
<dbReference type="Gene3D" id="3.30.70.270">
    <property type="match status" value="1"/>
</dbReference>
<dbReference type="InterPro" id="IPR043502">
    <property type="entry name" value="DNA/RNA_pol_sf"/>
</dbReference>
<dbReference type="PROSITE" id="PS50994">
    <property type="entry name" value="INTEGRASE"/>
    <property type="match status" value="1"/>
</dbReference>
<gene>
    <name evidence="3" type="ORF">Tci_010520</name>
</gene>
<dbReference type="PANTHER" id="PTHR37984:SF5">
    <property type="entry name" value="PROTEIN NYNRIN-LIKE"/>
    <property type="match status" value="1"/>
</dbReference>
<dbReference type="GO" id="GO:0003676">
    <property type="term" value="F:nucleic acid binding"/>
    <property type="evidence" value="ECO:0007669"/>
    <property type="project" value="InterPro"/>
</dbReference>
<dbReference type="GO" id="GO:0003964">
    <property type="term" value="F:RNA-directed DNA polymerase activity"/>
    <property type="evidence" value="ECO:0007669"/>
    <property type="project" value="UniProtKB-KW"/>
</dbReference>
<dbReference type="InterPro" id="IPR036397">
    <property type="entry name" value="RNaseH_sf"/>
</dbReference>
<organism evidence="3">
    <name type="scientific">Tanacetum cinerariifolium</name>
    <name type="common">Dalmatian daisy</name>
    <name type="synonym">Chrysanthemum cinerariifolium</name>
    <dbReference type="NCBI Taxonomy" id="118510"/>
    <lineage>
        <taxon>Eukaryota</taxon>
        <taxon>Viridiplantae</taxon>
        <taxon>Streptophyta</taxon>
        <taxon>Embryophyta</taxon>
        <taxon>Tracheophyta</taxon>
        <taxon>Spermatophyta</taxon>
        <taxon>Magnoliopsida</taxon>
        <taxon>eudicotyledons</taxon>
        <taxon>Gunneridae</taxon>
        <taxon>Pentapetalae</taxon>
        <taxon>asterids</taxon>
        <taxon>campanulids</taxon>
        <taxon>Asterales</taxon>
        <taxon>Asteraceae</taxon>
        <taxon>Asteroideae</taxon>
        <taxon>Anthemideae</taxon>
        <taxon>Anthemidinae</taxon>
        <taxon>Tanacetum</taxon>
    </lineage>
</organism>
<feature type="domain" description="Integrase catalytic" evidence="2">
    <location>
        <begin position="685"/>
        <end position="851"/>
    </location>
</feature>
<keyword evidence="3" id="KW-0548">Nucleotidyltransferase</keyword>
<dbReference type="EMBL" id="BKCJ010001064">
    <property type="protein sequence ID" value="GEU38542.1"/>
    <property type="molecule type" value="Genomic_DNA"/>
</dbReference>
<protein>
    <submittedName>
        <fullName evidence="3">Reverse transcriptase domain-containing protein</fullName>
    </submittedName>
</protein>
<dbReference type="InterPro" id="IPR041577">
    <property type="entry name" value="RT_RNaseH_2"/>
</dbReference>
<dbReference type="InterPro" id="IPR001584">
    <property type="entry name" value="Integrase_cat-core"/>
</dbReference>
<dbReference type="Pfam" id="PF00665">
    <property type="entry name" value="rve"/>
    <property type="match status" value="1"/>
</dbReference>
<dbReference type="Pfam" id="PF17919">
    <property type="entry name" value="RT_RNaseH_2"/>
    <property type="match status" value="1"/>
</dbReference>
<dbReference type="Gene3D" id="3.30.420.10">
    <property type="entry name" value="Ribonuclease H-like superfamily/Ribonuclease H"/>
    <property type="match status" value="1"/>
</dbReference>
<keyword evidence="3" id="KW-0695">RNA-directed DNA polymerase</keyword>
<keyword evidence="3" id="KW-0808">Transferase</keyword>
<dbReference type="InterPro" id="IPR012337">
    <property type="entry name" value="RNaseH-like_sf"/>
</dbReference>
<dbReference type="InterPro" id="IPR043128">
    <property type="entry name" value="Rev_trsase/Diguanyl_cyclase"/>
</dbReference>
<proteinExistence type="predicted"/>